<feature type="compositionally biased region" description="Low complexity" evidence="3">
    <location>
        <begin position="223"/>
        <end position="242"/>
    </location>
</feature>
<dbReference type="InterPro" id="IPR015424">
    <property type="entry name" value="PyrdxlP-dep_Trfase"/>
</dbReference>
<feature type="region of interest" description="Disordered" evidence="3">
    <location>
        <begin position="183"/>
        <end position="253"/>
    </location>
</feature>
<evidence type="ECO:0000256" key="2">
    <source>
        <dbReference type="ARBA" id="ARBA00022898"/>
    </source>
</evidence>
<accession>A0ABZ1CWU0</accession>
<evidence type="ECO:0000256" key="1">
    <source>
        <dbReference type="ARBA" id="ARBA00001933"/>
    </source>
</evidence>
<evidence type="ECO:0000313" key="5">
    <source>
        <dbReference type="Proteomes" id="UP001329825"/>
    </source>
</evidence>
<dbReference type="Proteomes" id="UP001329825">
    <property type="component" value="Chromosome 3"/>
</dbReference>
<dbReference type="InterPro" id="IPR051750">
    <property type="entry name" value="Trans-sulfuration_enzymes"/>
</dbReference>
<keyword evidence="5" id="KW-1185">Reference proteome</keyword>
<sequence>MPSTVTVAPATKMPSAIPLGASVPALTAHAISVSLPTWEDNIGYEEGEERVVGKMETGYPRFFIHRSIQKLAALCLVKFGRPDEQCILLPSPKVAIAGRDFLASQHPCIQSRIVEFVICPSTISIIDTSSSGKALGGVDCIELQILLFDKVNWSFGKAFWQHSGDGICSRLAERALAFLGESPAGSSIRSTSPPLVMMERPPSKAPSTRNRHYSKRTNSYSVPSTPITANTPNTPSIPNTPTLGSAEDDAPVEPVKEEALTSDLTTYLEERYGRNLPLFNAPLAKQALKRRIAGGLLPSDEGYGTVTDVARGAGSGSGSGKKSVKEDDVYLHPCGMSAIWHAFDIARVARRRKGEKEGKSVCYGFPYTDTLKILQKWGPGCHFLGNGGSEDVPALEKLLEDRKTDEPRILSLFCEFPSNPLLRSPDLVKIRQLADKHGFVIVVDETIGNFINVEVVEFADIVVSSLTKIFSGDANVMGGSLILNPNSPIFQDLKDAQEEIYEDNVYPEDAVYLERNSRDYRGRIKRVNDNAYDVTEYLYGRSLQDESTPSNGKVIKQVYYPRYQTPDMYTQCQRSPPTGKGGFGGLFSITFTSESASKAFYNTIGCAKGPSLGTSFTLASPYTILAHYLELDWAASHGVERGLVRISVGQEDEQVLKNWFESAVDAAEEAGRKENGQ</sequence>
<keyword evidence="2" id="KW-0663">Pyridoxal phosphate</keyword>
<dbReference type="InterPro" id="IPR015422">
    <property type="entry name" value="PyrdxlP-dep_Trfase_small"/>
</dbReference>
<dbReference type="Gene3D" id="3.40.640.10">
    <property type="entry name" value="Type I PLP-dependent aspartate aminotransferase-like (Major domain)"/>
    <property type="match status" value="1"/>
</dbReference>
<dbReference type="InterPro" id="IPR015421">
    <property type="entry name" value="PyrdxlP-dep_Trfase_major"/>
</dbReference>
<dbReference type="Pfam" id="PF01053">
    <property type="entry name" value="Cys_Met_Meta_PP"/>
    <property type="match status" value="1"/>
</dbReference>
<dbReference type="Gene3D" id="3.90.1150.10">
    <property type="entry name" value="Aspartate Aminotransferase, domain 1"/>
    <property type="match status" value="1"/>
</dbReference>
<name>A0ABZ1CWU0_9TREE</name>
<feature type="compositionally biased region" description="Polar residues" evidence="3">
    <location>
        <begin position="184"/>
        <end position="193"/>
    </location>
</feature>
<evidence type="ECO:0000313" key="4">
    <source>
        <dbReference type="EMBL" id="WRT65630.1"/>
    </source>
</evidence>
<dbReference type="InterPro" id="IPR000277">
    <property type="entry name" value="Cys/Met-Metab_PyrdxlP-dep_enz"/>
</dbReference>
<protein>
    <recommendedName>
        <fullName evidence="6">Cystathionine gamma-synthase</fullName>
    </recommendedName>
</protein>
<dbReference type="PANTHER" id="PTHR42699">
    <property type="match status" value="1"/>
</dbReference>
<dbReference type="PANTHER" id="PTHR42699:SF1">
    <property type="entry name" value="CYSTATHIONINE GAMMA-SYNTHASE-RELATED"/>
    <property type="match status" value="1"/>
</dbReference>
<evidence type="ECO:0008006" key="6">
    <source>
        <dbReference type="Google" id="ProtNLM"/>
    </source>
</evidence>
<proteinExistence type="predicted"/>
<dbReference type="GeneID" id="87954706"/>
<gene>
    <name evidence="4" type="ORF">IL334_002575</name>
</gene>
<reference evidence="4 5" key="1">
    <citation type="submission" date="2024-01" db="EMBL/GenBank/DDBJ databases">
        <title>Comparative genomics of Cryptococcus and Kwoniella reveals pathogenesis evolution and contrasting modes of karyotype evolution via chromosome fusion or intercentromeric recombination.</title>
        <authorList>
            <person name="Coelho M.A."/>
            <person name="David-Palma M."/>
            <person name="Shea T."/>
            <person name="Bowers K."/>
            <person name="McGinley-Smith S."/>
            <person name="Mohammad A.W."/>
            <person name="Gnirke A."/>
            <person name="Yurkov A.M."/>
            <person name="Nowrousian M."/>
            <person name="Sun S."/>
            <person name="Cuomo C.A."/>
            <person name="Heitman J."/>
        </authorList>
    </citation>
    <scope>NUCLEOTIDE SEQUENCE [LARGE SCALE GENOMIC DNA]</scope>
    <source>
        <strain evidence="4">CBS 11374</strain>
    </source>
</reference>
<dbReference type="EMBL" id="CP141883">
    <property type="protein sequence ID" value="WRT65630.1"/>
    <property type="molecule type" value="Genomic_DNA"/>
</dbReference>
<comment type="cofactor">
    <cofactor evidence="1">
        <name>pyridoxal 5'-phosphate</name>
        <dbReference type="ChEBI" id="CHEBI:597326"/>
    </cofactor>
</comment>
<dbReference type="RefSeq" id="XP_062790370.1">
    <property type="nucleotide sequence ID" value="XM_062934319.1"/>
</dbReference>
<evidence type="ECO:0000256" key="3">
    <source>
        <dbReference type="SAM" id="MobiDB-lite"/>
    </source>
</evidence>
<organism evidence="4 5">
    <name type="scientific">Kwoniella shivajii</name>
    <dbReference type="NCBI Taxonomy" id="564305"/>
    <lineage>
        <taxon>Eukaryota</taxon>
        <taxon>Fungi</taxon>
        <taxon>Dikarya</taxon>
        <taxon>Basidiomycota</taxon>
        <taxon>Agaricomycotina</taxon>
        <taxon>Tremellomycetes</taxon>
        <taxon>Tremellales</taxon>
        <taxon>Cryptococcaceae</taxon>
        <taxon>Kwoniella</taxon>
    </lineage>
</organism>
<dbReference type="SUPFAM" id="SSF53383">
    <property type="entry name" value="PLP-dependent transferases"/>
    <property type="match status" value="1"/>
</dbReference>